<sequence length="269" mass="27920">MAVIAIASAKGSPGVTTSALAFTLSWSSRMLLAECDPAGGSALAGFLQGQLPADRGLLPLAIAELRENGLAAAFRAQLVDLEPPHGRRLLLPGLTDPVQAGTLAPLWSRLALFFTELEYADPPGDVIVDCGRLAAEHVPWPLLDAADAVLLAVRPTLASVAPAVPVASALTRRLQEALGSSSSLGLLVIGEGPYGTREIAAGLVLPVVASVPEDRRAASVLTNGGVVKSRSRFMRAAAGAEASVRQFIGRHRQIVPRRPVLKEISGGTI</sequence>
<organism evidence="1 2">
    <name type="scientific">Virgisporangium ochraceum</name>
    <dbReference type="NCBI Taxonomy" id="65505"/>
    <lineage>
        <taxon>Bacteria</taxon>
        <taxon>Bacillati</taxon>
        <taxon>Actinomycetota</taxon>
        <taxon>Actinomycetes</taxon>
        <taxon>Micromonosporales</taxon>
        <taxon>Micromonosporaceae</taxon>
        <taxon>Virgisporangium</taxon>
    </lineage>
</organism>
<comment type="caution">
    <text evidence="1">The sequence shown here is derived from an EMBL/GenBank/DDBJ whole genome shotgun (WGS) entry which is preliminary data.</text>
</comment>
<reference evidence="1" key="1">
    <citation type="submission" date="2021-01" db="EMBL/GenBank/DDBJ databases">
        <title>Whole genome shotgun sequence of Virgisporangium ochraceum NBRC 16418.</title>
        <authorList>
            <person name="Komaki H."/>
            <person name="Tamura T."/>
        </authorList>
    </citation>
    <scope>NUCLEOTIDE SEQUENCE</scope>
    <source>
        <strain evidence="1">NBRC 16418</strain>
    </source>
</reference>
<dbReference type="EMBL" id="BOPH01000034">
    <property type="protein sequence ID" value="GIJ67961.1"/>
    <property type="molecule type" value="Genomic_DNA"/>
</dbReference>
<protein>
    <submittedName>
        <fullName evidence="1">Uncharacterized protein</fullName>
    </submittedName>
</protein>
<evidence type="ECO:0000313" key="1">
    <source>
        <dbReference type="EMBL" id="GIJ67961.1"/>
    </source>
</evidence>
<evidence type="ECO:0000313" key="2">
    <source>
        <dbReference type="Proteomes" id="UP000635606"/>
    </source>
</evidence>
<proteinExistence type="predicted"/>
<dbReference type="AlphaFoldDB" id="A0A8J4EAR6"/>
<dbReference type="Gene3D" id="3.40.50.300">
    <property type="entry name" value="P-loop containing nucleotide triphosphate hydrolases"/>
    <property type="match status" value="1"/>
</dbReference>
<name>A0A8J4EAR6_9ACTN</name>
<accession>A0A8J4EAR6</accession>
<dbReference type="RefSeq" id="WP_203927914.1">
    <property type="nucleotide sequence ID" value="NZ_BOPH01000034.1"/>
</dbReference>
<gene>
    <name evidence="1" type="ORF">Voc01_028780</name>
</gene>
<keyword evidence="2" id="KW-1185">Reference proteome</keyword>
<dbReference type="InterPro" id="IPR027417">
    <property type="entry name" value="P-loop_NTPase"/>
</dbReference>
<dbReference type="SUPFAM" id="SSF52540">
    <property type="entry name" value="P-loop containing nucleoside triphosphate hydrolases"/>
    <property type="match status" value="1"/>
</dbReference>
<dbReference type="Proteomes" id="UP000635606">
    <property type="component" value="Unassembled WGS sequence"/>
</dbReference>